<protein>
    <submittedName>
        <fullName evidence="2">TfoX/Sxy family protein</fullName>
    </submittedName>
</protein>
<dbReference type="Gene3D" id="1.10.150.20">
    <property type="entry name" value="5' to 3' exonuclease, C-terminal subdomain"/>
    <property type="match status" value="1"/>
</dbReference>
<keyword evidence="3" id="KW-1185">Reference proteome</keyword>
<evidence type="ECO:0000259" key="1">
    <source>
        <dbReference type="Pfam" id="PF04994"/>
    </source>
</evidence>
<name>A0A7X2PDC2_9SPIO</name>
<dbReference type="AlphaFoldDB" id="A0A7X2PDC2"/>
<evidence type="ECO:0000313" key="2">
    <source>
        <dbReference type="EMBL" id="MSU06751.1"/>
    </source>
</evidence>
<gene>
    <name evidence="2" type="ORF">FYJ80_08180</name>
</gene>
<dbReference type="InterPro" id="IPR007077">
    <property type="entry name" value="TfoX_C"/>
</dbReference>
<dbReference type="Pfam" id="PF04994">
    <property type="entry name" value="TfoX_C"/>
    <property type="match status" value="1"/>
</dbReference>
<proteinExistence type="predicted"/>
<organism evidence="2 3">
    <name type="scientific">Bullifex porci</name>
    <dbReference type="NCBI Taxonomy" id="2606638"/>
    <lineage>
        <taxon>Bacteria</taxon>
        <taxon>Pseudomonadati</taxon>
        <taxon>Spirochaetota</taxon>
        <taxon>Spirochaetia</taxon>
        <taxon>Spirochaetales</taxon>
        <taxon>Spirochaetaceae</taxon>
        <taxon>Bullifex</taxon>
    </lineage>
</organism>
<reference evidence="2 3" key="1">
    <citation type="submission" date="2019-08" db="EMBL/GenBank/DDBJ databases">
        <title>In-depth cultivation of the pig gut microbiome towards novel bacterial diversity and tailored functional studies.</title>
        <authorList>
            <person name="Wylensek D."/>
            <person name="Hitch T.C.A."/>
            <person name="Clavel T."/>
        </authorList>
    </citation>
    <scope>NUCLEOTIDE SEQUENCE [LARGE SCALE GENOMIC DNA]</scope>
    <source>
        <strain evidence="2 3">NM-380-WT-3C1</strain>
    </source>
</reference>
<dbReference type="PANTHER" id="PTHR36121">
    <property type="entry name" value="PROTEIN SXY"/>
    <property type="match status" value="1"/>
</dbReference>
<accession>A0A7X2PDC2</accession>
<dbReference type="EMBL" id="VUNN01000016">
    <property type="protein sequence ID" value="MSU06751.1"/>
    <property type="molecule type" value="Genomic_DNA"/>
</dbReference>
<feature type="domain" description="TfoX C-terminal" evidence="1">
    <location>
        <begin position="3"/>
        <end position="79"/>
    </location>
</feature>
<dbReference type="InterPro" id="IPR047525">
    <property type="entry name" value="TfoX-like"/>
</dbReference>
<sequence length="85" mass="9333">MGELSKAVNIGPKVEEQLIYVGINSLEKLKELGSKNAWLRIQEIDSSACIHRLLALEGAIQGVKKSDLPDSVKADLKAFYGDHKI</sequence>
<dbReference type="Proteomes" id="UP000460549">
    <property type="component" value="Unassembled WGS sequence"/>
</dbReference>
<comment type="caution">
    <text evidence="2">The sequence shown here is derived from an EMBL/GenBank/DDBJ whole genome shotgun (WGS) entry which is preliminary data.</text>
</comment>
<dbReference type="RefSeq" id="WP_154425858.1">
    <property type="nucleotide sequence ID" value="NZ_VUNN01000016.1"/>
</dbReference>
<evidence type="ECO:0000313" key="3">
    <source>
        <dbReference type="Proteomes" id="UP000460549"/>
    </source>
</evidence>
<dbReference type="PANTHER" id="PTHR36121:SF1">
    <property type="entry name" value="PROTEIN SXY"/>
    <property type="match status" value="1"/>
</dbReference>